<organism evidence="1 2">
    <name type="scientific">Dioszegia hungarica</name>
    <dbReference type="NCBI Taxonomy" id="4972"/>
    <lineage>
        <taxon>Eukaryota</taxon>
        <taxon>Fungi</taxon>
        <taxon>Dikarya</taxon>
        <taxon>Basidiomycota</taxon>
        <taxon>Agaricomycotina</taxon>
        <taxon>Tremellomycetes</taxon>
        <taxon>Tremellales</taxon>
        <taxon>Bulleribasidiaceae</taxon>
        <taxon>Dioszegia</taxon>
    </lineage>
</organism>
<sequence length="179" mass="20093">VYAVSLPCAGEKRTNPGTYTLITIPLSHDIFFERPVPVSTAIEFPLVVYKTYSLPTVSTPKSLLENDIATTLNIEPSTGKAPAEWQSRVGGIIVARKDKQSLDIRHFEGVWMYIDMIGHKLKLEGATEAGLRAKGHLTKKDLVHWWKLYEIQARGDREAYRKMNKAPPVEVGESEDWAS</sequence>
<accession>A0AA38H9P5</accession>
<feature type="non-terminal residue" evidence="1">
    <location>
        <position position="1"/>
    </location>
</feature>
<dbReference type="EMBL" id="JAKWFO010000005">
    <property type="protein sequence ID" value="KAI9636155.1"/>
    <property type="molecule type" value="Genomic_DNA"/>
</dbReference>
<gene>
    <name evidence="1" type="ORF">MKK02DRAFT_5619</name>
</gene>
<protein>
    <submittedName>
        <fullName evidence="1">Uncharacterized protein</fullName>
    </submittedName>
</protein>
<comment type="caution">
    <text evidence="1">The sequence shown here is derived from an EMBL/GenBank/DDBJ whole genome shotgun (WGS) entry which is preliminary data.</text>
</comment>
<evidence type="ECO:0000313" key="1">
    <source>
        <dbReference type="EMBL" id="KAI9636155.1"/>
    </source>
</evidence>
<dbReference type="GeneID" id="77732880"/>
<dbReference type="AlphaFoldDB" id="A0AA38H9P5"/>
<dbReference type="RefSeq" id="XP_052945932.1">
    <property type="nucleotide sequence ID" value="XM_053093675.1"/>
</dbReference>
<proteinExistence type="predicted"/>
<evidence type="ECO:0000313" key="2">
    <source>
        <dbReference type="Proteomes" id="UP001164286"/>
    </source>
</evidence>
<dbReference type="Proteomes" id="UP001164286">
    <property type="component" value="Unassembled WGS sequence"/>
</dbReference>
<name>A0AA38H9P5_9TREE</name>
<keyword evidence="2" id="KW-1185">Reference proteome</keyword>
<reference evidence="1" key="1">
    <citation type="journal article" date="2022" name="G3 (Bethesda)">
        <title>High quality genome of the basidiomycete yeast Dioszegia hungarica PDD-24b-2 isolated from cloud water.</title>
        <authorList>
            <person name="Jarrige D."/>
            <person name="Haridas S."/>
            <person name="Bleykasten-Grosshans C."/>
            <person name="Joly M."/>
            <person name="Nadalig T."/>
            <person name="Sancelme M."/>
            <person name="Vuilleumier S."/>
            <person name="Grigoriev I.V."/>
            <person name="Amato P."/>
            <person name="Bringel F."/>
        </authorList>
    </citation>
    <scope>NUCLEOTIDE SEQUENCE</scope>
    <source>
        <strain evidence="1">PDD-24b-2</strain>
    </source>
</reference>
<feature type="non-terminal residue" evidence="1">
    <location>
        <position position="179"/>
    </location>
</feature>